<dbReference type="EC" id="2.7.7.48" evidence="1"/>
<name>A0A0B7FGS6_THACB</name>
<dbReference type="Pfam" id="PF05183">
    <property type="entry name" value="RdRP"/>
    <property type="match status" value="1"/>
</dbReference>
<reference evidence="4 5" key="1">
    <citation type="submission" date="2014-11" db="EMBL/GenBank/DDBJ databases">
        <authorList>
            <person name="Wibberg Daniel"/>
        </authorList>
    </citation>
    <scope>NUCLEOTIDE SEQUENCE [LARGE SCALE GENOMIC DNA]</scope>
    <source>
        <strain evidence="4">Rhizoctonia solani AG1-IB 7/3/14</strain>
    </source>
</reference>
<dbReference type="GO" id="GO:0003968">
    <property type="term" value="F:RNA-directed RNA polymerase activity"/>
    <property type="evidence" value="ECO:0007669"/>
    <property type="project" value="UniProtKB-KW"/>
</dbReference>
<keyword evidence="5" id="KW-1185">Reference proteome</keyword>
<keyword evidence="1" id="KW-0694">RNA-binding</keyword>
<dbReference type="PANTHER" id="PTHR23079:SF55">
    <property type="entry name" value="RNA-DIRECTED RNA POLYMERASE"/>
    <property type="match status" value="1"/>
</dbReference>
<evidence type="ECO:0000313" key="5">
    <source>
        <dbReference type="Proteomes" id="UP000059188"/>
    </source>
</evidence>
<evidence type="ECO:0000259" key="3">
    <source>
        <dbReference type="Pfam" id="PF05183"/>
    </source>
</evidence>
<comment type="similarity">
    <text evidence="1">Belongs to the RdRP family.</text>
</comment>
<dbReference type="STRING" id="1108050.A0A0B7FGS6"/>
<proteinExistence type="inferred from homology"/>
<dbReference type="EMBL" id="LN679119">
    <property type="protein sequence ID" value="CEL56089.1"/>
    <property type="molecule type" value="Genomic_DNA"/>
</dbReference>
<protein>
    <recommendedName>
        <fullName evidence="1">RNA-dependent RNA polymerase</fullName>
        <ecNumber evidence="1">2.7.7.48</ecNumber>
    </recommendedName>
</protein>
<feature type="domain" description="RDRP core" evidence="3">
    <location>
        <begin position="289"/>
        <end position="569"/>
    </location>
</feature>
<feature type="compositionally biased region" description="Basic and acidic residues" evidence="2">
    <location>
        <begin position="43"/>
        <end position="53"/>
    </location>
</feature>
<evidence type="ECO:0000313" key="4">
    <source>
        <dbReference type="EMBL" id="CEL56089.1"/>
    </source>
</evidence>
<dbReference type="InterPro" id="IPR007855">
    <property type="entry name" value="RDRP"/>
</dbReference>
<feature type="region of interest" description="Disordered" evidence="2">
    <location>
        <begin position="1"/>
        <end position="60"/>
    </location>
</feature>
<organism evidence="4 5">
    <name type="scientific">Thanatephorus cucumeris (strain AG1-IB / isolate 7/3/14)</name>
    <name type="common">Lettuce bottom rot fungus</name>
    <name type="synonym">Rhizoctonia solani</name>
    <dbReference type="NCBI Taxonomy" id="1108050"/>
    <lineage>
        <taxon>Eukaryota</taxon>
        <taxon>Fungi</taxon>
        <taxon>Dikarya</taxon>
        <taxon>Basidiomycota</taxon>
        <taxon>Agaricomycotina</taxon>
        <taxon>Agaricomycetes</taxon>
        <taxon>Cantharellales</taxon>
        <taxon>Ceratobasidiaceae</taxon>
        <taxon>Rhizoctonia</taxon>
        <taxon>Rhizoctonia solani AG-1</taxon>
    </lineage>
</organism>
<evidence type="ECO:0000256" key="1">
    <source>
        <dbReference type="RuleBase" id="RU363098"/>
    </source>
</evidence>
<accession>A0A0B7FGS6</accession>
<keyword evidence="1" id="KW-0696">RNA-directed RNA polymerase</keyword>
<feature type="compositionally biased region" description="Basic and acidic residues" evidence="2">
    <location>
        <begin position="8"/>
        <end position="17"/>
    </location>
</feature>
<dbReference type="OrthoDB" id="10055769at2759"/>
<gene>
    <name evidence="4" type="ORF">RSOLAG1IB_07542</name>
</gene>
<dbReference type="GO" id="GO:0031380">
    <property type="term" value="C:nuclear RNA-directed RNA polymerase complex"/>
    <property type="evidence" value="ECO:0007669"/>
    <property type="project" value="TreeGrafter"/>
</dbReference>
<dbReference type="GO" id="GO:0030422">
    <property type="term" value="P:siRNA processing"/>
    <property type="evidence" value="ECO:0007669"/>
    <property type="project" value="TreeGrafter"/>
</dbReference>
<dbReference type="AlphaFoldDB" id="A0A0B7FGS6"/>
<comment type="catalytic activity">
    <reaction evidence="1">
        <text>RNA(n) + a ribonucleoside 5'-triphosphate = RNA(n+1) + diphosphate</text>
        <dbReference type="Rhea" id="RHEA:21248"/>
        <dbReference type="Rhea" id="RHEA-COMP:14527"/>
        <dbReference type="Rhea" id="RHEA-COMP:17342"/>
        <dbReference type="ChEBI" id="CHEBI:33019"/>
        <dbReference type="ChEBI" id="CHEBI:61557"/>
        <dbReference type="ChEBI" id="CHEBI:140395"/>
        <dbReference type="EC" id="2.7.7.48"/>
    </reaction>
</comment>
<dbReference type="PANTHER" id="PTHR23079">
    <property type="entry name" value="RNA-DEPENDENT RNA POLYMERASE"/>
    <property type="match status" value="1"/>
</dbReference>
<dbReference type="InterPro" id="IPR057596">
    <property type="entry name" value="RDRP_core"/>
</dbReference>
<dbReference type="GO" id="GO:0003723">
    <property type="term" value="F:RNA binding"/>
    <property type="evidence" value="ECO:0007669"/>
    <property type="project" value="UniProtKB-KW"/>
</dbReference>
<dbReference type="Proteomes" id="UP000059188">
    <property type="component" value="Unassembled WGS sequence"/>
</dbReference>
<evidence type="ECO:0000256" key="2">
    <source>
        <dbReference type="SAM" id="MobiDB-lite"/>
    </source>
</evidence>
<keyword evidence="1" id="KW-0548">Nucleotidyltransferase</keyword>
<sequence length="680" mass="77347">MPNSFSDLLKRSQETSKARSQRGLRKVTRPLSQKFIRPTLSNELRDAKSEPRTPKRLKLSQEQPWIQTDLLSAIENVSRGKDLDAGDFIPIESCETQIKHFEKTPELYDTILDGELRPEEPEDVVMSPLVAEHFDQPEDLKTRFANHEWDLPKNIRKVAHSPLHQKIFDHLGLPWAVQWEVARLVDVHPELSWDDVPLESLEQLCGSSSESAPRVAQVLFGEHPCYKVISARERTTQPPSNASPWAEYDHEDTLLRTNSTERLGCEGTYFGGKIDQVLRLSVHTSGKFEFRLQPPVVSTSCRFRRYIGSRRIIEVRFSEKEARLRPQALREYMVENALVVNGRVFRAFYARKTTVYIVETNETLDRKEDELVGDQFRLSLRDFIEWHNPLFANPYQTLTKWSSRFALGFSTSQPGPIFAPDDIFFIPEIVAPGQSSSNAIMTDGAGFINASAMNQLAAQMKWPSAPTSIQARFGGSKGLFILHPSERSLDDPPRIYIRPSQIKVKLHPDPRRWCPSHRILDVLIRNTMSVGVQVTDQVIMNLSHNGVPTTTLDSLTRTYIQSASLIPYVKEGRFLQLWETIFTRSKVQEALLKGITPESMARAHGFGSIKEKEQELLDAKFAFQPDPCSGHPPSFETQALGLLQSGFNMKFMPLFSRIESLQKTILFGMDEKASTSSKLI</sequence>
<keyword evidence="1" id="KW-0808">Transferase</keyword>
<feature type="compositionally biased region" description="Basic residues" evidence="2">
    <location>
        <begin position="19"/>
        <end position="28"/>
    </location>
</feature>